<feature type="compositionally biased region" description="Basic and acidic residues" evidence="12">
    <location>
        <begin position="612"/>
        <end position="625"/>
    </location>
</feature>
<gene>
    <name evidence="16" type="ORF">F2Q65_00790</name>
</gene>
<keyword evidence="17" id="KW-1185">Reference proteome</keyword>
<dbReference type="InterPro" id="IPR001789">
    <property type="entry name" value="Sig_transdc_resp-reg_receiver"/>
</dbReference>
<feature type="modified residue" description="4-aspartylphosphate" evidence="11">
    <location>
        <position position="722"/>
    </location>
</feature>
<dbReference type="EC" id="2.7.13.3" evidence="2"/>
<keyword evidence="7" id="KW-0067">ATP-binding</keyword>
<dbReference type="InterPro" id="IPR036890">
    <property type="entry name" value="HATPase_C_sf"/>
</dbReference>
<dbReference type="SMART" id="SM00388">
    <property type="entry name" value="HisKA"/>
    <property type="match status" value="1"/>
</dbReference>
<dbReference type="Gene3D" id="3.40.50.2300">
    <property type="match status" value="1"/>
</dbReference>
<evidence type="ECO:0000256" key="1">
    <source>
        <dbReference type="ARBA" id="ARBA00000085"/>
    </source>
</evidence>
<dbReference type="PANTHER" id="PTHR45339">
    <property type="entry name" value="HYBRID SIGNAL TRANSDUCTION HISTIDINE KINASE J"/>
    <property type="match status" value="1"/>
</dbReference>
<evidence type="ECO:0000256" key="10">
    <source>
        <dbReference type="ARBA" id="ARBA00068150"/>
    </source>
</evidence>
<dbReference type="PANTHER" id="PTHR45339:SF5">
    <property type="entry name" value="HISTIDINE KINASE"/>
    <property type="match status" value="1"/>
</dbReference>
<dbReference type="InterPro" id="IPR003661">
    <property type="entry name" value="HisK_dim/P_dom"/>
</dbReference>
<keyword evidence="13" id="KW-0812">Transmembrane</keyword>
<evidence type="ECO:0000256" key="6">
    <source>
        <dbReference type="ARBA" id="ARBA00022777"/>
    </source>
</evidence>
<dbReference type="InterPro" id="IPR003594">
    <property type="entry name" value="HATPase_dom"/>
</dbReference>
<protein>
    <recommendedName>
        <fullName evidence="10">Sensory/regulatory protein RpfC</fullName>
        <ecNumber evidence="2">2.7.13.3</ecNumber>
    </recommendedName>
</protein>
<accession>A0A5M8FVG4</accession>
<dbReference type="CDD" id="cd00082">
    <property type="entry name" value="HisKA"/>
    <property type="match status" value="1"/>
</dbReference>
<feature type="transmembrane region" description="Helical" evidence="13">
    <location>
        <begin position="259"/>
        <end position="277"/>
    </location>
</feature>
<evidence type="ECO:0000256" key="7">
    <source>
        <dbReference type="ARBA" id="ARBA00022840"/>
    </source>
</evidence>
<dbReference type="AlphaFoldDB" id="A0A5M8FVG4"/>
<dbReference type="InterPro" id="IPR005467">
    <property type="entry name" value="His_kinase_dom"/>
</dbReference>
<dbReference type="Pfam" id="PF00072">
    <property type="entry name" value="Response_reg"/>
    <property type="match status" value="1"/>
</dbReference>
<evidence type="ECO:0000256" key="3">
    <source>
        <dbReference type="ARBA" id="ARBA00022553"/>
    </source>
</evidence>
<evidence type="ECO:0000256" key="4">
    <source>
        <dbReference type="ARBA" id="ARBA00022679"/>
    </source>
</evidence>
<feature type="domain" description="Histidine kinase" evidence="14">
    <location>
        <begin position="368"/>
        <end position="607"/>
    </location>
</feature>
<dbReference type="CDD" id="cd16922">
    <property type="entry name" value="HATPase_EvgS-ArcB-TorS-like"/>
    <property type="match status" value="1"/>
</dbReference>
<dbReference type="Pfam" id="PF02518">
    <property type="entry name" value="HATPase_c"/>
    <property type="match status" value="1"/>
</dbReference>
<dbReference type="GO" id="GO:0005524">
    <property type="term" value="F:ATP binding"/>
    <property type="evidence" value="ECO:0007669"/>
    <property type="project" value="UniProtKB-KW"/>
</dbReference>
<feature type="domain" description="Response regulatory" evidence="15">
    <location>
        <begin position="667"/>
        <end position="787"/>
    </location>
</feature>
<reference evidence="16 17" key="1">
    <citation type="submission" date="2019-09" db="EMBL/GenBank/DDBJ databases">
        <title>Whole-genome sequence of the purple sulfur bacterium Thiohalocapsa marina DSM 19078.</title>
        <authorList>
            <person name="Kyndt J.A."/>
            <person name="Meyer T.E."/>
        </authorList>
    </citation>
    <scope>NUCLEOTIDE SEQUENCE [LARGE SCALE GENOMIC DNA]</scope>
    <source>
        <strain evidence="16 17">DSM 19078</strain>
    </source>
</reference>
<comment type="subunit">
    <text evidence="9">At low DSF concentrations, interacts with RpfF.</text>
</comment>
<evidence type="ECO:0000256" key="11">
    <source>
        <dbReference type="PROSITE-ProRule" id="PRU00169"/>
    </source>
</evidence>
<name>A0A5M8FVG4_9GAMM</name>
<dbReference type="RefSeq" id="WP_150089424.1">
    <property type="nucleotide sequence ID" value="NZ_JBFUOH010000011.1"/>
</dbReference>
<dbReference type="Gene3D" id="3.30.565.10">
    <property type="entry name" value="Histidine kinase-like ATPase, C-terminal domain"/>
    <property type="match status" value="1"/>
</dbReference>
<proteinExistence type="predicted"/>
<evidence type="ECO:0000256" key="5">
    <source>
        <dbReference type="ARBA" id="ARBA00022741"/>
    </source>
</evidence>
<dbReference type="Pfam" id="PF00512">
    <property type="entry name" value="HisKA"/>
    <property type="match status" value="1"/>
</dbReference>
<dbReference type="FunFam" id="3.30.565.10:FF:000010">
    <property type="entry name" value="Sensor histidine kinase RcsC"/>
    <property type="match status" value="1"/>
</dbReference>
<evidence type="ECO:0000256" key="2">
    <source>
        <dbReference type="ARBA" id="ARBA00012438"/>
    </source>
</evidence>
<sequence length="793" mass="86103">MSRRTNLWRYSLGLELAALGLMGLVLALAVAFTLAEVNRKYLELRVADAEQVGLFLADHLDTARDALASLSTLSESERSPEVMALVTAFSDIYALDQGFRVEQAYKSVPGSQVFPGFAFSAGKLAAYLRRGDGHGELSGIMRGYEDNRSSVYYRVDAGDERLLGRLDLSYVQGFLTRYSRFSGTPVLLVTNDGFVMLSGDPELRIPAFDLGHSVGRPGARQTLELGGRRWIPLVSEPLAIGARVVTLIPTALIETQQKALLLFALMVAAGVLVLVVIKNLRLRKLFIRPLVAFVDKMRALEQGQHADNAAKDAVEDAAERADRFEELAALRTRFHAMAEAIRQREHSLQQMTAQAQAASNAKSAFLANMSHEIRTPMTGIIGLSQLLLRSELSAGQRGDLQKLERSAQSLLGILNDILDFSKIEAGKLTVEQVPFDLPQAIADVYQLLQPSAQEKQLALNVDIDPALGQWYRGDPLRLKQVLTNLLSNAIKFTQAGRVQLRVRPAAGCAAGSALDSGPEIGSDIGSGSRNRLGFEVQDTGIGISVEQQRLLYQPFSQADDSTTRLYGGTGLGLAVSQQLVALMGGRIEVESRPGQGSCFRFEIAAEPAPPRETAREHGLNDKPATEAEIEPPAVLPTAPTTAPQAKPANGSESRPDQQVAPALAGRRILLVEDNAINQQIVCGLLAGTGLEIEVVDNGLQAVERFQAQRRPGGTLPELILMDLQMPVMDGYEATRRIRALDADVPIIALTANAFPEHVEMTRQAGMNAHLSKPIDLRQLKGLIEAFLPRSETP</sequence>
<dbReference type="OrthoDB" id="9810730at2"/>
<dbReference type="SUPFAM" id="SSF52172">
    <property type="entry name" value="CheY-like"/>
    <property type="match status" value="1"/>
</dbReference>
<dbReference type="PRINTS" id="PR00344">
    <property type="entry name" value="BCTRLSENSOR"/>
</dbReference>
<dbReference type="SMART" id="SM00387">
    <property type="entry name" value="HATPase_c"/>
    <property type="match status" value="1"/>
</dbReference>
<keyword evidence="8" id="KW-0902">Two-component regulatory system</keyword>
<evidence type="ECO:0000256" key="8">
    <source>
        <dbReference type="ARBA" id="ARBA00023012"/>
    </source>
</evidence>
<comment type="caution">
    <text evidence="16">The sequence shown here is derived from an EMBL/GenBank/DDBJ whole genome shotgun (WGS) entry which is preliminary data.</text>
</comment>
<evidence type="ECO:0000259" key="15">
    <source>
        <dbReference type="PROSITE" id="PS50110"/>
    </source>
</evidence>
<dbReference type="EMBL" id="VWXX01000001">
    <property type="protein sequence ID" value="KAA6187812.1"/>
    <property type="molecule type" value="Genomic_DNA"/>
</dbReference>
<evidence type="ECO:0000256" key="12">
    <source>
        <dbReference type="SAM" id="MobiDB-lite"/>
    </source>
</evidence>
<evidence type="ECO:0000259" key="14">
    <source>
        <dbReference type="PROSITE" id="PS50109"/>
    </source>
</evidence>
<keyword evidence="5" id="KW-0547">Nucleotide-binding</keyword>
<evidence type="ECO:0000256" key="9">
    <source>
        <dbReference type="ARBA" id="ARBA00064003"/>
    </source>
</evidence>
<dbReference type="PROSITE" id="PS50110">
    <property type="entry name" value="RESPONSE_REGULATORY"/>
    <property type="match status" value="1"/>
</dbReference>
<keyword evidence="4" id="KW-0808">Transferase</keyword>
<feature type="region of interest" description="Disordered" evidence="12">
    <location>
        <begin position="605"/>
        <end position="659"/>
    </location>
</feature>
<evidence type="ECO:0000256" key="13">
    <source>
        <dbReference type="SAM" id="Phobius"/>
    </source>
</evidence>
<keyword evidence="13" id="KW-1133">Transmembrane helix</keyword>
<dbReference type="PROSITE" id="PS50109">
    <property type="entry name" value="HIS_KIN"/>
    <property type="match status" value="1"/>
</dbReference>
<dbReference type="SMART" id="SM00448">
    <property type="entry name" value="REC"/>
    <property type="match status" value="1"/>
</dbReference>
<dbReference type="FunFam" id="1.10.287.130:FF:000002">
    <property type="entry name" value="Two-component osmosensing histidine kinase"/>
    <property type="match status" value="1"/>
</dbReference>
<dbReference type="GO" id="GO:0000155">
    <property type="term" value="F:phosphorelay sensor kinase activity"/>
    <property type="evidence" value="ECO:0007669"/>
    <property type="project" value="InterPro"/>
</dbReference>
<dbReference type="CDD" id="cd17546">
    <property type="entry name" value="REC_hyHK_CKI1_RcsC-like"/>
    <property type="match status" value="1"/>
</dbReference>
<feature type="compositionally biased region" description="Low complexity" evidence="12">
    <location>
        <begin position="631"/>
        <end position="648"/>
    </location>
</feature>
<keyword evidence="6" id="KW-0418">Kinase</keyword>
<keyword evidence="13" id="KW-0472">Membrane</keyword>
<dbReference type="InterPro" id="IPR036097">
    <property type="entry name" value="HisK_dim/P_sf"/>
</dbReference>
<dbReference type="Proteomes" id="UP000322981">
    <property type="component" value="Unassembled WGS sequence"/>
</dbReference>
<comment type="catalytic activity">
    <reaction evidence="1">
        <text>ATP + protein L-histidine = ADP + protein N-phospho-L-histidine.</text>
        <dbReference type="EC" id="2.7.13.3"/>
    </reaction>
</comment>
<dbReference type="InterPro" id="IPR004358">
    <property type="entry name" value="Sig_transdc_His_kin-like_C"/>
</dbReference>
<dbReference type="InterPro" id="IPR011006">
    <property type="entry name" value="CheY-like_superfamily"/>
</dbReference>
<dbReference type="SUPFAM" id="SSF55874">
    <property type="entry name" value="ATPase domain of HSP90 chaperone/DNA topoisomerase II/histidine kinase"/>
    <property type="match status" value="1"/>
</dbReference>
<dbReference type="Gene3D" id="1.10.287.130">
    <property type="match status" value="1"/>
</dbReference>
<evidence type="ECO:0000313" key="17">
    <source>
        <dbReference type="Proteomes" id="UP000322981"/>
    </source>
</evidence>
<feature type="transmembrane region" description="Helical" evidence="13">
    <location>
        <begin position="12"/>
        <end position="35"/>
    </location>
</feature>
<evidence type="ECO:0000313" key="16">
    <source>
        <dbReference type="EMBL" id="KAA6187812.1"/>
    </source>
</evidence>
<dbReference type="SUPFAM" id="SSF47384">
    <property type="entry name" value="Homodimeric domain of signal transducing histidine kinase"/>
    <property type="match status" value="1"/>
</dbReference>
<organism evidence="16 17">
    <name type="scientific">Thiohalocapsa marina</name>
    <dbReference type="NCBI Taxonomy" id="424902"/>
    <lineage>
        <taxon>Bacteria</taxon>
        <taxon>Pseudomonadati</taxon>
        <taxon>Pseudomonadota</taxon>
        <taxon>Gammaproteobacteria</taxon>
        <taxon>Chromatiales</taxon>
        <taxon>Chromatiaceae</taxon>
        <taxon>Thiohalocapsa</taxon>
    </lineage>
</organism>
<keyword evidence="3 11" id="KW-0597">Phosphoprotein</keyword>